<feature type="domain" description="Minimal CRISPR polymerase" evidence="1">
    <location>
        <begin position="25"/>
        <end position="137"/>
    </location>
</feature>
<proteinExistence type="predicted"/>
<gene>
    <name evidence="2" type="ORF">FNQ90_06005</name>
</gene>
<evidence type="ECO:0000313" key="3">
    <source>
        <dbReference type="Proteomes" id="UP000538929"/>
    </source>
</evidence>
<comment type="caution">
    <text evidence="2">The sequence shown here is derived from an EMBL/GenBank/DDBJ whole genome shotgun (WGS) entry which is preliminary data.</text>
</comment>
<reference evidence="3" key="1">
    <citation type="submission" date="2019-10" db="EMBL/GenBank/DDBJ databases">
        <title>Streptomyces sp. nov., a novel actinobacterium isolated from alkaline environment.</title>
        <authorList>
            <person name="Golinska P."/>
        </authorList>
    </citation>
    <scope>NUCLEOTIDE SEQUENCE [LARGE SCALE GENOMIC DNA]</scope>
    <source>
        <strain evidence="3">DSM 42118</strain>
    </source>
</reference>
<dbReference type="EMBL" id="VKHT01000106">
    <property type="protein sequence ID" value="MBB0243674.1"/>
    <property type="molecule type" value="Genomic_DNA"/>
</dbReference>
<dbReference type="Pfam" id="PF18182">
    <property type="entry name" value="mCpol"/>
    <property type="match status" value="1"/>
</dbReference>
<evidence type="ECO:0000259" key="1">
    <source>
        <dbReference type="Pfam" id="PF18182"/>
    </source>
</evidence>
<evidence type="ECO:0000313" key="2">
    <source>
        <dbReference type="EMBL" id="MBB0243674.1"/>
    </source>
</evidence>
<name>A0A7W3TB84_9ACTN</name>
<dbReference type="InterPro" id="IPR040942">
    <property type="entry name" value="Minimal_Cpol"/>
</dbReference>
<accession>A0A7W3TB84</accession>
<dbReference type="NCBIfam" id="NF033576">
    <property type="entry name" value="mCpol"/>
    <property type="match status" value="1"/>
</dbReference>
<keyword evidence="3" id="KW-1185">Reference proteome</keyword>
<dbReference type="AlphaFoldDB" id="A0A7W3TB84"/>
<protein>
    <submittedName>
        <fullName evidence="2">MCpol domain-containing protein</fullName>
    </submittedName>
</protein>
<organism evidence="2 3">
    <name type="scientific">Streptomyces alkaliphilus</name>
    <dbReference type="NCBI Taxonomy" id="1472722"/>
    <lineage>
        <taxon>Bacteria</taxon>
        <taxon>Bacillati</taxon>
        <taxon>Actinomycetota</taxon>
        <taxon>Actinomycetes</taxon>
        <taxon>Kitasatosporales</taxon>
        <taxon>Streptomycetaceae</taxon>
        <taxon>Streptomyces</taxon>
    </lineage>
</organism>
<sequence length="146" mass="15701">MPGMNCEGSICQAGGGVFNMSKKWFLALDGDDIGRRLEFYMVSEDTAGLESFSNAFGEVVESLKFVVSESPSVDVILQGGDSFLLSAPLEDLTRIISGVKGVVAETSFTFSGGYGPSMKEAYLALKIAKSSGKNRFNRFEGLGWDK</sequence>
<dbReference type="Proteomes" id="UP000538929">
    <property type="component" value="Unassembled WGS sequence"/>
</dbReference>